<accession>A0A0A1VTE9</accession>
<reference evidence="2" key="1">
    <citation type="journal article" date="2015" name="Genome">
        <title>Whole Genome Sequence of the Non-Microcystin-Producing Microcystis aeruginosa Strain NIES-44.</title>
        <authorList>
            <person name="Okano K."/>
            <person name="Miyata N."/>
            <person name="Ozaki Y."/>
        </authorList>
    </citation>
    <scope>NUCLEOTIDE SEQUENCE [LARGE SCALE GENOMIC DNA]</scope>
    <source>
        <strain evidence="2">NIES-44</strain>
    </source>
</reference>
<evidence type="ECO:0000313" key="2">
    <source>
        <dbReference type="Proteomes" id="UP000030321"/>
    </source>
</evidence>
<comment type="caution">
    <text evidence="1">The sequence shown here is derived from an EMBL/GenBank/DDBJ whole genome shotgun (WGS) entry which is preliminary data.</text>
</comment>
<protein>
    <submittedName>
        <fullName evidence="1">Uncharacterized protein</fullName>
    </submittedName>
</protein>
<name>A0A0A1VTE9_MICAE</name>
<proteinExistence type="predicted"/>
<dbReference type="Proteomes" id="UP000030321">
    <property type="component" value="Unassembled WGS sequence"/>
</dbReference>
<gene>
    <name evidence="1" type="ORF">N44_01657</name>
</gene>
<sequence>MQKLNILVLGSSSVTLGNTWLAPPATSPLAVRAGKKFFWVQEVCKMEC</sequence>
<organism evidence="1 2">
    <name type="scientific">Microcystis aeruginosa NIES-44</name>
    <dbReference type="NCBI Taxonomy" id="449439"/>
    <lineage>
        <taxon>Bacteria</taxon>
        <taxon>Bacillati</taxon>
        <taxon>Cyanobacteriota</taxon>
        <taxon>Cyanophyceae</taxon>
        <taxon>Oscillatoriophycideae</taxon>
        <taxon>Chroococcales</taxon>
        <taxon>Microcystaceae</taxon>
        <taxon>Microcystis</taxon>
    </lineage>
</organism>
<dbReference type="AlphaFoldDB" id="A0A0A1VTE9"/>
<dbReference type="EMBL" id="BBPA01000031">
    <property type="protein sequence ID" value="GAL92970.1"/>
    <property type="molecule type" value="Genomic_DNA"/>
</dbReference>
<evidence type="ECO:0000313" key="1">
    <source>
        <dbReference type="EMBL" id="GAL92970.1"/>
    </source>
</evidence>